<reference evidence="6 7" key="1">
    <citation type="submission" date="2019-03" db="EMBL/GenBank/DDBJ databases">
        <title>Genomic Encyclopedia of Type Strains, Phase III (KMG-III): the genomes of soil and plant-associated and newly described type strains.</title>
        <authorList>
            <person name="Whitman W."/>
        </authorList>
    </citation>
    <scope>NUCLEOTIDE SEQUENCE [LARGE SCALE GENOMIC DNA]</scope>
    <source>
        <strain evidence="6 7">VKM Ac-2570</strain>
    </source>
</reference>
<dbReference type="PANTHER" id="PTHR30055:SF234">
    <property type="entry name" value="HTH-TYPE TRANSCRIPTIONAL REGULATOR BETI"/>
    <property type="match status" value="1"/>
</dbReference>
<dbReference type="InterPro" id="IPR001647">
    <property type="entry name" value="HTH_TetR"/>
</dbReference>
<dbReference type="EMBL" id="SODF01000001">
    <property type="protein sequence ID" value="TDW22451.1"/>
    <property type="molecule type" value="Genomic_DNA"/>
</dbReference>
<evidence type="ECO:0000313" key="7">
    <source>
        <dbReference type="Proteomes" id="UP000295447"/>
    </source>
</evidence>
<dbReference type="OrthoDB" id="6077212at2"/>
<evidence type="ECO:0000256" key="1">
    <source>
        <dbReference type="ARBA" id="ARBA00023015"/>
    </source>
</evidence>
<dbReference type="Pfam" id="PF00440">
    <property type="entry name" value="TetR_N"/>
    <property type="match status" value="1"/>
</dbReference>
<dbReference type="Gene3D" id="1.10.10.60">
    <property type="entry name" value="Homeodomain-like"/>
    <property type="match status" value="1"/>
</dbReference>
<dbReference type="InterPro" id="IPR050109">
    <property type="entry name" value="HTH-type_TetR-like_transc_reg"/>
</dbReference>
<comment type="caution">
    <text evidence="6">The sequence shown here is derived from an EMBL/GenBank/DDBJ whole genome shotgun (WGS) entry which is preliminary data.</text>
</comment>
<evidence type="ECO:0000259" key="5">
    <source>
        <dbReference type="PROSITE" id="PS50977"/>
    </source>
</evidence>
<name>A0A4R7ZZ09_9ACTN</name>
<dbReference type="AlphaFoldDB" id="A0A4R7ZZ09"/>
<evidence type="ECO:0000256" key="3">
    <source>
        <dbReference type="ARBA" id="ARBA00023163"/>
    </source>
</evidence>
<dbReference type="Proteomes" id="UP000295447">
    <property type="component" value="Unassembled WGS sequence"/>
</dbReference>
<sequence length="204" mass="22548">MATRKYDQRLRADAAEQTRRRILDAVYQRLREEPAEPVSVERIAAMAQVSRSTVYLVFGSRAGLFDALGDDLRRRGGFDRPADGEADARRGLLHSIRASVPLFAEHRPVLRALYSMAALDPQAVGGVVERMGSDRAAGLAWHAERLAKQDVLAPGITAAEATHLLWAVTGFEFFDQLYTGRGLPADEVADLMVTAAERLVLQRY</sequence>
<dbReference type="RefSeq" id="WP_134116297.1">
    <property type="nucleotide sequence ID" value="NZ_SODF01000001.1"/>
</dbReference>
<evidence type="ECO:0000256" key="2">
    <source>
        <dbReference type="ARBA" id="ARBA00023125"/>
    </source>
</evidence>
<dbReference type="GO" id="GO:0003700">
    <property type="term" value="F:DNA-binding transcription factor activity"/>
    <property type="evidence" value="ECO:0007669"/>
    <property type="project" value="TreeGrafter"/>
</dbReference>
<keyword evidence="2 4" id="KW-0238">DNA-binding</keyword>
<keyword evidence="1" id="KW-0805">Transcription regulation</keyword>
<dbReference type="Gene3D" id="1.10.357.10">
    <property type="entry name" value="Tetracycline Repressor, domain 2"/>
    <property type="match status" value="1"/>
</dbReference>
<keyword evidence="7" id="KW-1185">Reference proteome</keyword>
<feature type="DNA-binding region" description="H-T-H motif" evidence="4">
    <location>
        <begin position="39"/>
        <end position="58"/>
    </location>
</feature>
<feature type="domain" description="HTH tetR-type" evidence="5">
    <location>
        <begin position="16"/>
        <end position="76"/>
    </location>
</feature>
<dbReference type="PROSITE" id="PS50977">
    <property type="entry name" value="HTH_TETR_2"/>
    <property type="match status" value="1"/>
</dbReference>
<keyword evidence="3" id="KW-0804">Transcription</keyword>
<evidence type="ECO:0000313" key="6">
    <source>
        <dbReference type="EMBL" id="TDW22451.1"/>
    </source>
</evidence>
<gene>
    <name evidence="6" type="ORF">EV650_1288</name>
</gene>
<dbReference type="GO" id="GO:0000976">
    <property type="term" value="F:transcription cis-regulatory region binding"/>
    <property type="evidence" value="ECO:0007669"/>
    <property type="project" value="TreeGrafter"/>
</dbReference>
<proteinExistence type="predicted"/>
<dbReference type="InterPro" id="IPR009057">
    <property type="entry name" value="Homeodomain-like_sf"/>
</dbReference>
<accession>A0A4R7ZZ09</accession>
<evidence type="ECO:0000256" key="4">
    <source>
        <dbReference type="PROSITE-ProRule" id="PRU00335"/>
    </source>
</evidence>
<dbReference type="PANTHER" id="PTHR30055">
    <property type="entry name" value="HTH-TYPE TRANSCRIPTIONAL REGULATOR RUTR"/>
    <property type="match status" value="1"/>
</dbReference>
<dbReference type="SUPFAM" id="SSF46689">
    <property type="entry name" value="Homeodomain-like"/>
    <property type="match status" value="1"/>
</dbReference>
<organism evidence="6 7">
    <name type="scientific">Kribbella kalugense</name>
    <dbReference type="NCBI Taxonomy" id="2512221"/>
    <lineage>
        <taxon>Bacteria</taxon>
        <taxon>Bacillati</taxon>
        <taxon>Actinomycetota</taxon>
        <taxon>Actinomycetes</taxon>
        <taxon>Propionibacteriales</taxon>
        <taxon>Kribbellaceae</taxon>
        <taxon>Kribbella</taxon>
    </lineage>
</organism>
<protein>
    <submittedName>
        <fullName evidence="6">TetR family transcriptional regulator</fullName>
    </submittedName>
</protein>